<dbReference type="Proteomes" id="UP000829196">
    <property type="component" value="Unassembled WGS sequence"/>
</dbReference>
<proteinExistence type="predicted"/>
<dbReference type="InterPro" id="IPR045092">
    <property type="entry name" value="Rrp6-like"/>
</dbReference>
<dbReference type="GO" id="GO:0071036">
    <property type="term" value="P:nuclear polyadenylation-dependent snoRNA catabolic process"/>
    <property type="evidence" value="ECO:0007669"/>
    <property type="project" value="TreeGrafter"/>
</dbReference>
<dbReference type="GO" id="GO:0071039">
    <property type="term" value="P:nuclear polyadenylation-dependent CUT catabolic process"/>
    <property type="evidence" value="ECO:0007669"/>
    <property type="project" value="TreeGrafter"/>
</dbReference>
<dbReference type="Gene3D" id="3.30.420.10">
    <property type="entry name" value="Ribonuclease H-like superfamily/Ribonuclease H"/>
    <property type="match status" value="1"/>
</dbReference>
<keyword evidence="2" id="KW-0472">Membrane</keyword>
<evidence type="ECO:0000313" key="5">
    <source>
        <dbReference type="Proteomes" id="UP000829196"/>
    </source>
</evidence>
<keyword evidence="5" id="KW-1185">Reference proteome</keyword>
<dbReference type="GO" id="GO:0005730">
    <property type="term" value="C:nucleolus"/>
    <property type="evidence" value="ECO:0007669"/>
    <property type="project" value="TreeGrafter"/>
</dbReference>
<dbReference type="GO" id="GO:0000175">
    <property type="term" value="F:3'-5'-RNA exonuclease activity"/>
    <property type="evidence" value="ECO:0007669"/>
    <property type="project" value="InterPro"/>
</dbReference>
<dbReference type="GO" id="GO:0071035">
    <property type="term" value="P:nuclear polyadenylation-dependent rRNA catabolic process"/>
    <property type="evidence" value="ECO:0007669"/>
    <property type="project" value="TreeGrafter"/>
</dbReference>
<keyword evidence="2" id="KW-1133">Transmembrane helix</keyword>
<dbReference type="PANTHER" id="PTHR12124:SF68">
    <property type="entry name" value="PROTEIN RRP6-LIKE 3"/>
    <property type="match status" value="1"/>
</dbReference>
<dbReference type="SMR" id="A0A8T3AUZ6"/>
<dbReference type="GO" id="GO:0071037">
    <property type="term" value="P:nuclear polyadenylation-dependent snRNA catabolic process"/>
    <property type="evidence" value="ECO:0007669"/>
    <property type="project" value="TreeGrafter"/>
</dbReference>
<dbReference type="InterPro" id="IPR010997">
    <property type="entry name" value="HRDC-like_sf"/>
</dbReference>
<dbReference type="SUPFAM" id="SSF53098">
    <property type="entry name" value="Ribonuclease H-like"/>
    <property type="match status" value="1"/>
</dbReference>
<dbReference type="FunFam" id="3.30.420.10:FF:000079">
    <property type="entry name" value="Polynucleotidyl transferase ribonuclease H fold protein with HRDC domain"/>
    <property type="match status" value="1"/>
</dbReference>
<name>A0A8T3AUZ6_DENNO</name>
<dbReference type="EMBL" id="JAGYWB010000015">
    <property type="protein sequence ID" value="KAI0497895.1"/>
    <property type="molecule type" value="Genomic_DNA"/>
</dbReference>
<dbReference type="GO" id="GO:0000176">
    <property type="term" value="C:nuclear exosome (RNase complex)"/>
    <property type="evidence" value="ECO:0007669"/>
    <property type="project" value="TreeGrafter"/>
</dbReference>
<keyword evidence="2" id="KW-0812">Transmembrane</keyword>
<dbReference type="PROSITE" id="PS50967">
    <property type="entry name" value="HRDC"/>
    <property type="match status" value="1"/>
</dbReference>
<dbReference type="SMART" id="SM00474">
    <property type="entry name" value="35EXOc"/>
    <property type="match status" value="1"/>
</dbReference>
<dbReference type="InterPro" id="IPR036397">
    <property type="entry name" value="RNaseH_sf"/>
</dbReference>
<feature type="transmembrane region" description="Helical" evidence="2">
    <location>
        <begin position="6"/>
        <end position="26"/>
    </location>
</feature>
<dbReference type="InterPro" id="IPR002562">
    <property type="entry name" value="3'-5'_exonuclease_dom"/>
</dbReference>
<dbReference type="InterPro" id="IPR012337">
    <property type="entry name" value="RNaseH-like_sf"/>
</dbReference>
<dbReference type="GO" id="GO:0071044">
    <property type="term" value="P:histone mRNA catabolic process"/>
    <property type="evidence" value="ECO:0007669"/>
    <property type="project" value="TreeGrafter"/>
</dbReference>
<dbReference type="AlphaFoldDB" id="A0A8T3AUZ6"/>
<dbReference type="PANTHER" id="PTHR12124">
    <property type="entry name" value="POLYMYOSITIS/SCLERODERMA AUTOANTIGEN-RELATED"/>
    <property type="match status" value="1"/>
</dbReference>
<organism evidence="4 5">
    <name type="scientific">Dendrobium nobile</name>
    <name type="common">Orchid</name>
    <dbReference type="NCBI Taxonomy" id="94219"/>
    <lineage>
        <taxon>Eukaryota</taxon>
        <taxon>Viridiplantae</taxon>
        <taxon>Streptophyta</taxon>
        <taxon>Embryophyta</taxon>
        <taxon>Tracheophyta</taxon>
        <taxon>Spermatophyta</taxon>
        <taxon>Magnoliopsida</taxon>
        <taxon>Liliopsida</taxon>
        <taxon>Asparagales</taxon>
        <taxon>Orchidaceae</taxon>
        <taxon>Epidendroideae</taxon>
        <taxon>Malaxideae</taxon>
        <taxon>Dendrobiinae</taxon>
        <taxon>Dendrobium</taxon>
    </lineage>
</organism>
<sequence>MASCEWVKAAVVTACVFVAATCLFVAQTYRRRLQREGSAGRRRYSEVQDKPQNYFKRVFAGNSYAPFKHFKREGKEKEISLKIHPYEEEISFLLEHPPLIKFCSNHPNSDMGNSYSWINTEHQLESLAETLRMEKVFAVDTEQHSLRSFLGFTSLMQISTQKEDFLLDTIALHDVMDILQPVFADPSICKVFHGADNDVLWLQRDFHIYVVNMFDTAKACEVLAKPQKSLAFLLEAYCGVLTDKSLQREDWRQRPLSAEMIQYARTDAHYLLCIADCLASELRTAGLDTSACPDDKFNFFLEASRRSNTVCLQLYVKEIELSPGASAAASILSRNWSKEGVSAWKTTQTKDLVWKLCAWRDLAARIHDESLRYVLSDHAIVKLSINIPTGLENIFEVIKEADFCYGSQTSHPSLSTPSPIRNHVDELRLLLQYYDADISDVLKRHQQKHLDRTGCFRLSIYNYALLSEITLKPSATPFSWKNGGKSTATAGRKSSRELFVQKFSCKSPVYHNCRIYANDGRLLCYCDRRKLDWYLRRDLAKIVEKDPPAIMLCFEPKGRPEDEGNEFYIQSKKNICVGCGEKNHYLRYRIIPSCYRMHFPEHLKSHRSHDIVLLCVDCHEKAHAAAEKHKKKIAKEFEIPLFVEKIADSGESNTIMVKQWSDGGDDEKGVTPLQLRTAAMALLRHGSHMPLKRQDELMQIVKTYFGGREVLPEDLETALLVGMSPHERKRLEKKRGLSFRRNKACGSQGNNSSLQDEDEEDEKLEDECIMECNLEPRNISNCFIQGISLDDEQNSTESATRIDERDVCVSNESNGNGIPVQQTDESYQSYKLDQGYSSRRANRLSLLGNGHHGKEVVERLLRDHGEDGISQFCQKWRQVFVEGVNPRFLPPGWDIMHSGRRDFGEFSVYNPAKKMLHPETNQLAM</sequence>
<evidence type="ECO:0000256" key="1">
    <source>
        <dbReference type="SAM" id="MobiDB-lite"/>
    </source>
</evidence>
<feature type="compositionally biased region" description="Polar residues" evidence="1">
    <location>
        <begin position="745"/>
        <end position="754"/>
    </location>
</feature>
<accession>A0A8T3AUZ6</accession>
<evidence type="ECO:0000256" key="2">
    <source>
        <dbReference type="SAM" id="Phobius"/>
    </source>
</evidence>
<feature type="region of interest" description="Disordered" evidence="1">
    <location>
        <begin position="742"/>
        <end position="762"/>
    </location>
</feature>
<protein>
    <recommendedName>
        <fullName evidence="3">HRDC domain-containing protein</fullName>
    </recommendedName>
</protein>
<dbReference type="OrthoDB" id="2250022at2759"/>
<dbReference type="Gene3D" id="1.10.150.80">
    <property type="entry name" value="HRDC domain"/>
    <property type="match status" value="1"/>
</dbReference>
<dbReference type="GO" id="GO:0000166">
    <property type="term" value="F:nucleotide binding"/>
    <property type="evidence" value="ECO:0007669"/>
    <property type="project" value="InterPro"/>
</dbReference>
<dbReference type="Pfam" id="PF01612">
    <property type="entry name" value="DNA_pol_A_exo1"/>
    <property type="match status" value="1"/>
</dbReference>
<dbReference type="GO" id="GO:0071051">
    <property type="term" value="P:poly(A)-dependent snoRNA 3'-end processing"/>
    <property type="evidence" value="ECO:0007669"/>
    <property type="project" value="TreeGrafter"/>
</dbReference>
<comment type="caution">
    <text evidence="4">The sequence shown here is derived from an EMBL/GenBank/DDBJ whole genome shotgun (WGS) entry which is preliminary data.</text>
</comment>
<reference evidence="4" key="1">
    <citation type="journal article" date="2022" name="Front. Genet.">
        <title>Chromosome-Scale Assembly of the Dendrobium nobile Genome Provides Insights Into the Molecular Mechanism of the Biosynthesis of the Medicinal Active Ingredient of Dendrobium.</title>
        <authorList>
            <person name="Xu Q."/>
            <person name="Niu S.-C."/>
            <person name="Li K.-L."/>
            <person name="Zheng P.-J."/>
            <person name="Zhang X.-J."/>
            <person name="Jia Y."/>
            <person name="Liu Y."/>
            <person name="Niu Y.-X."/>
            <person name="Yu L.-H."/>
            <person name="Chen D.-F."/>
            <person name="Zhang G.-Q."/>
        </authorList>
    </citation>
    <scope>NUCLEOTIDE SEQUENCE</scope>
    <source>
        <tissue evidence="4">Leaf</tissue>
    </source>
</reference>
<evidence type="ECO:0000259" key="3">
    <source>
        <dbReference type="PROSITE" id="PS50967"/>
    </source>
</evidence>
<dbReference type="GO" id="GO:0071038">
    <property type="term" value="P:TRAMP-dependent tRNA surveillance pathway"/>
    <property type="evidence" value="ECO:0007669"/>
    <property type="project" value="TreeGrafter"/>
</dbReference>
<evidence type="ECO:0000313" key="4">
    <source>
        <dbReference type="EMBL" id="KAI0497895.1"/>
    </source>
</evidence>
<feature type="domain" description="HRDC" evidence="3">
    <location>
        <begin position="346"/>
        <end position="430"/>
    </location>
</feature>
<dbReference type="GO" id="GO:0003727">
    <property type="term" value="F:single-stranded RNA binding"/>
    <property type="evidence" value="ECO:0007669"/>
    <property type="project" value="TreeGrafter"/>
</dbReference>
<gene>
    <name evidence="4" type="ORF">KFK09_021133</name>
</gene>
<dbReference type="InterPro" id="IPR044876">
    <property type="entry name" value="HRDC_dom_sf"/>
</dbReference>
<dbReference type="InterPro" id="IPR002121">
    <property type="entry name" value="HRDC_dom"/>
</dbReference>
<dbReference type="SUPFAM" id="SSF47819">
    <property type="entry name" value="HRDC-like"/>
    <property type="match status" value="1"/>
</dbReference>
<dbReference type="GO" id="GO:0000467">
    <property type="term" value="P:exonucleolytic trimming to generate mature 3'-end of 5.8S rRNA from tricistronic rRNA transcript (SSU-rRNA, 5.8S rRNA, LSU-rRNA)"/>
    <property type="evidence" value="ECO:0007669"/>
    <property type="project" value="InterPro"/>
</dbReference>
<dbReference type="GO" id="GO:0071040">
    <property type="term" value="P:nuclear polyadenylation-dependent antisense transcript catabolic process"/>
    <property type="evidence" value="ECO:0007669"/>
    <property type="project" value="TreeGrafter"/>
</dbReference>